<sequence>MTQPMQDDPLNTSDPLQLLSSALSAPADSPLQADHLSELRVLLEKKQPSLIPIMISNLMPSTAVSVDSVLKRWVLDLVLFALGSQTLDYGTRTGVAMEVVSPLARMLYETHVYIVKTVISCFSSIYPLIFRAVCQPAGMAAQKQWELVLAAKDRILKLLDSPTAPLGIKLCALKFMQRAILVQGRGPTDPRLQNIADPNLSLVPTGHPFISPSHLENEGVELLQKMITLLFQSKVVEIVSAIVNCFDAFIRLRPPLGDVIIQTLEVWTPNALAGQSATSIRSVERSIRILLMHLLRTPHGSPHGARVQQILQRQAERVQQAAREEAMRLEERQRLALDSNRKRGAPSENENAAKRIKLDPAAAAGMATLTDMSAFDVSILPPSMVVDLVIANLALVSDHELVSSIQTFRQGFPSATSASTAQPQPAGGLTTSEAMASALVSRMEDNDDVVMEEEDEDDEDMEYEPDKLNEQLSLDLPAASGLGIQLEAEDEDIIQSLRLAKYDLPLPQPVDPSSRTKIIQSALARVWDNGKEMELMDVHTSEESEADNIKAVTGLPPHEIWMLTLVRMVTRGSASSGEGLGIEEGSLTPPSRIHPTADDIRQRLYDFVLGDFPNRVKVATTWMAEEWVNGIRQRQDEQLQTSHYDKWLRMILEELIKTVDKDRSLNRFLMDLPILPSYVFEMMRELCVVEMRMAVGFGVLRDIAMLREPLRKQALEIVLDLTTHPVKVTRNAAIIITKRWVTDNKKLESFARAFALQMLHRLSSEKATANRIETVDQTMEVATEENEGPEVPKAKGPEPKPNGVARHDAEYPTSYVPQDPAAPLDKGLVQQYLELYFVLCLTVQDMLDEIFEHYPHMDGSVQDAVQDLITNLVKSLGQSNGKLLTLLRTFPPGSETLALRVLNILTESRRPSAPLVALIKAIVAERSLDVRFLMPILPEMEKADILRYLPRIVATLNGQQTEKTLVRSVFSSIVTAPPQTFATSSNQPRIKQSELLTPVELMVLLHHLDKDAGLKPTIEAIQLCFSMTEIYRSDVLAAVIQQLVDEPTLPTLFMRTVIMTVQRYKSLTGFVSTTILSRLIPKKVWEQPPLWDGFLRCAKMIAPSSYAVLLQLPKAQLRDVVTRDADLRSGLKEFMVKKGGNNRARLVEIFGEDDDSGTPANAGNVMESPAPTTPTPVFSEVEAA</sequence>
<comment type="subcellular location">
    <subcellularLocation>
        <location evidence="1">Nucleus</location>
    </subcellularLocation>
</comment>
<dbReference type="InterPro" id="IPR022075">
    <property type="entry name" value="Symplekin_C"/>
</dbReference>
<dbReference type="AlphaFoldDB" id="A0A167S560"/>
<dbReference type="Gene3D" id="1.25.10.10">
    <property type="entry name" value="Leucine-rich Repeat Variant"/>
    <property type="match status" value="1"/>
</dbReference>
<keyword evidence="8" id="KW-1185">Reference proteome</keyword>
<feature type="region of interest" description="Disordered" evidence="4">
    <location>
        <begin position="442"/>
        <end position="461"/>
    </location>
</feature>
<feature type="domain" description="Symplekin/Pta1 N-terminal" evidence="5">
    <location>
        <begin position="113"/>
        <end position="322"/>
    </location>
</feature>
<evidence type="ECO:0000259" key="6">
    <source>
        <dbReference type="Pfam" id="PF12295"/>
    </source>
</evidence>
<evidence type="ECO:0000313" key="7">
    <source>
        <dbReference type="EMBL" id="KZP01587.1"/>
    </source>
</evidence>
<evidence type="ECO:0000256" key="1">
    <source>
        <dbReference type="ARBA" id="ARBA00004123"/>
    </source>
</evidence>
<reference evidence="7 8" key="1">
    <citation type="journal article" date="2016" name="Mol. Biol. Evol.">
        <title>Comparative Genomics of Early-Diverging Mushroom-Forming Fungi Provides Insights into the Origins of Lignocellulose Decay Capabilities.</title>
        <authorList>
            <person name="Nagy L.G."/>
            <person name="Riley R."/>
            <person name="Tritt A."/>
            <person name="Adam C."/>
            <person name="Daum C."/>
            <person name="Floudas D."/>
            <person name="Sun H."/>
            <person name="Yadav J.S."/>
            <person name="Pangilinan J."/>
            <person name="Larsson K.H."/>
            <person name="Matsuura K."/>
            <person name="Barry K."/>
            <person name="Labutti K."/>
            <person name="Kuo R."/>
            <person name="Ohm R.A."/>
            <person name="Bhattacharya S.S."/>
            <person name="Shirouzu T."/>
            <person name="Yoshinaga Y."/>
            <person name="Martin F.M."/>
            <person name="Grigoriev I.V."/>
            <person name="Hibbett D.S."/>
        </authorList>
    </citation>
    <scope>NUCLEOTIDE SEQUENCE [LARGE SCALE GENOMIC DNA]</scope>
    <source>
        <strain evidence="7 8">TUFC12733</strain>
    </source>
</reference>
<evidence type="ECO:0000256" key="4">
    <source>
        <dbReference type="SAM" id="MobiDB-lite"/>
    </source>
</evidence>
<dbReference type="EMBL" id="KV417266">
    <property type="protein sequence ID" value="KZP01587.1"/>
    <property type="molecule type" value="Genomic_DNA"/>
</dbReference>
<dbReference type="SUPFAM" id="SSF48371">
    <property type="entry name" value="ARM repeat"/>
    <property type="match status" value="1"/>
</dbReference>
<dbReference type="PANTHER" id="PTHR15245">
    <property type="entry name" value="SYMPLEKIN-RELATED"/>
    <property type="match status" value="1"/>
</dbReference>
<evidence type="ECO:0000313" key="8">
    <source>
        <dbReference type="Proteomes" id="UP000076738"/>
    </source>
</evidence>
<dbReference type="InterPro" id="IPR032460">
    <property type="entry name" value="Symplekin/Pta1_N"/>
</dbReference>
<feature type="region of interest" description="Disordered" evidence="4">
    <location>
        <begin position="333"/>
        <end position="354"/>
    </location>
</feature>
<evidence type="ECO:0000256" key="3">
    <source>
        <dbReference type="ARBA" id="ARBA00023242"/>
    </source>
</evidence>
<dbReference type="GO" id="GO:0006397">
    <property type="term" value="P:mRNA processing"/>
    <property type="evidence" value="ECO:0007669"/>
    <property type="project" value="UniProtKB-KW"/>
</dbReference>
<dbReference type="InterPro" id="IPR021850">
    <property type="entry name" value="Symplekin/Pta1"/>
</dbReference>
<dbReference type="STRING" id="1330018.A0A167S560"/>
<organism evidence="7 8">
    <name type="scientific">Calocera viscosa (strain TUFC12733)</name>
    <dbReference type="NCBI Taxonomy" id="1330018"/>
    <lineage>
        <taxon>Eukaryota</taxon>
        <taxon>Fungi</taxon>
        <taxon>Dikarya</taxon>
        <taxon>Basidiomycota</taxon>
        <taxon>Agaricomycotina</taxon>
        <taxon>Dacrymycetes</taxon>
        <taxon>Dacrymycetales</taxon>
        <taxon>Dacrymycetaceae</taxon>
        <taxon>Calocera</taxon>
    </lineage>
</organism>
<keyword evidence="2" id="KW-0507">mRNA processing</keyword>
<dbReference type="Proteomes" id="UP000076738">
    <property type="component" value="Unassembled WGS sequence"/>
</dbReference>
<feature type="compositionally biased region" description="Acidic residues" evidence="4">
    <location>
        <begin position="445"/>
        <end position="461"/>
    </location>
</feature>
<evidence type="ECO:0000259" key="5">
    <source>
        <dbReference type="Pfam" id="PF11935"/>
    </source>
</evidence>
<dbReference type="PANTHER" id="PTHR15245:SF20">
    <property type="entry name" value="SYMPLEKIN"/>
    <property type="match status" value="1"/>
</dbReference>
<dbReference type="InterPro" id="IPR011989">
    <property type="entry name" value="ARM-like"/>
</dbReference>
<dbReference type="Pfam" id="PF11935">
    <property type="entry name" value="SYMPK_PTA1_N"/>
    <property type="match status" value="1"/>
</dbReference>
<dbReference type="Pfam" id="PF12295">
    <property type="entry name" value="Symplekin_C"/>
    <property type="match status" value="1"/>
</dbReference>
<proteinExistence type="predicted"/>
<accession>A0A167S560</accession>
<dbReference type="OrthoDB" id="331600at2759"/>
<evidence type="ECO:0000256" key="2">
    <source>
        <dbReference type="ARBA" id="ARBA00022664"/>
    </source>
</evidence>
<feature type="domain" description="Symplekin C-terminal" evidence="6">
    <location>
        <begin position="929"/>
        <end position="1122"/>
    </location>
</feature>
<keyword evidence="3" id="KW-0539">Nucleus</keyword>
<feature type="region of interest" description="Disordered" evidence="4">
    <location>
        <begin position="782"/>
        <end position="804"/>
    </location>
</feature>
<dbReference type="InterPro" id="IPR016024">
    <property type="entry name" value="ARM-type_fold"/>
</dbReference>
<name>A0A167S560_CALVF</name>
<evidence type="ECO:0008006" key="9">
    <source>
        <dbReference type="Google" id="ProtNLM"/>
    </source>
</evidence>
<protein>
    <recommendedName>
        <fullName evidence="9">Symplekin</fullName>
    </recommendedName>
</protein>
<feature type="region of interest" description="Disordered" evidence="4">
    <location>
        <begin position="1152"/>
        <end position="1184"/>
    </location>
</feature>
<gene>
    <name evidence="7" type="ORF">CALVIDRAFT_532363</name>
</gene>
<dbReference type="GO" id="GO:0005847">
    <property type="term" value="C:mRNA cleavage and polyadenylation specificity factor complex"/>
    <property type="evidence" value="ECO:0007669"/>
    <property type="project" value="TreeGrafter"/>
</dbReference>